<dbReference type="GO" id="GO:0031594">
    <property type="term" value="C:neuromuscular junction"/>
    <property type="evidence" value="ECO:0007669"/>
    <property type="project" value="TreeGrafter"/>
</dbReference>
<keyword evidence="3" id="KW-0597">Phosphoprotein</keyword>
<evidence type="ECO:0000259" key="13">
    <source>
        <dbReference type="PROSITE" id="PS51741"/>
    </source>
</evidence>
<protein>
    <recommendedName>
        <fullName evidence="16">FCH and double SH3 domains protein 2</fullName>
    </recommendedName>
</protein>
<feature type="compositionally biased region" description="Polar residues" evidence="11">
    <location>
        <begin position="731"/>
        <end position="751"/>
    </location>
</feature>
<accession>A0A3M6UWB6</accession>
<feature type="compositionally biased region" description="Pro residues" evidence="11">
    <location>
        <begin position="809"/>
        <end position="819"/>
    </location>
</feature>
<evidence type="ECO:0000256" key="6">
    <source>
        <dbReference type="ARBA" id="ARBA00023121"/>
    </source>
</evidence>
<feature type="compositionally biased region" description="Polar residues" evidence="11">
    <location>
        <begin position="646"/>
        <end position="666"/>
    </location>
</feature>
<comment type="caution">
    <text evidence="14">The sequence shown here is derived from an EMBL/GenBank/DDBJ whole genome shotgun (WGS) entry which is preliminary data.</text>
</comment>
<evidence type="ECO:0000313" key="14">
    <source>
        <dbReference type="EMBL" id="RMX57889.1"/>
    </source>
</evidence>
<dbReference type="SMART" id="SM00055">
    <property type="entry name" value="FCH"/>
    <property type="match status" value="1"/>
</dbReference>
<evidence type="ECO:0000256" key="11">
    <source>
        <dbReference type="SAM" id="MobiDB-lite"/>
    </source>
</evidence>
<feature type="domain" description="F-BAR" evidence="13">
    <location>
        <begin position="9"/>
        <end position="290"/>
    </location>
</feature>
<dbReference type="PROSITE" id="PS51741">
    <property type="entry name" value="F_BAR"/>
    <property type="match status" value="1"/>
</dbReference>
<name>A0A3M6UWB6_POCDA</name>
<dbReference type="Pfam" id="PF14604">
    <property type="entry name" value="SH3_9"/>
    <property type="match status" value="1"/>
</dbReference>
<evidence type="ECO:0000256" key="1">
    <source>
        <dbReference type="ARBA" id="ARBA00004316"/>
    </source>
</evidence>
<feature type="compositionally biased region" description="Polar residues" evidence="11">
    <location>
        <begin position="542"/>
        <end position="551"/>
    </location>
</feature>
<dbReference type="InterPro" id="IPR036028">
    <property type="entry name" value="SH3-like_dom_sf"/>
</dbReference>
<dbReference type="PANTHER" id="PTHR15735:SF21">
    <property type="entry name" value="PROTEIN NERVOUS WRECK"/>
    <property type="match status" value="1"/>
</dbReference>
<dbReference type="PROSITE" id="PS50002">
    <property type="entry name" value="SH3"/>
    <property type="match status" value="2"/>
</dbReference>
<keyword evidence="7" id="KW-0966">Cell projection</keyword>
<dbReference type="Gene3D" id="2.30.30.40">
    <property type="entry name" value="SH3 Domains"/>
    <property type="match status" value="2"/>
</dbReference>
<evidence type="ECO:0008006" key="16">
    <source>
        <dbReference type="Google" id="ProtNLM"/>
    </source>
</evidence>
<dbReference type="PRINTS" id="PR00452">
    <property type="entry name" value="SH3DOMAIN"/>
</dbReference>
<keyword evidence="5 9" id="KW-0175">Coiled coil</keyword>
<dbReference type="SUPFAM" id="SSF50044">
    <property type="entry name" value="SH3-domain"/>
    <property type="match status" value="2"/>
</dbReference>
<evidence type="ECO:0000256" key="3">
    <source>
        <dbReference type="ARBA" id="ARBA00022553"/>
    </source>
</evidence>
<evidence type="ECO:0000256" key="9">
    <source>
        <dbReference type="PROSITE-ProRule" id="PRU01077"/>
    </source>
</evidence>
<dbReference type="SUPFAM" id="SSF103657">
    <property type="entry name" value="BAR/IMD domain-like"/>
    <property type="match status" value="1"/>
</dbReference>
<dbReference type="OrthoDB" id="10065861at2759"/>
<dbReference type="InterPro" id="IPR001060">
    <property type="entry name" value="FCH_dom"/>
</dbReference>
<dbReference type="PRINTS" id="PR00499">
    <property type="entry name" value="P67PHOX"/>
</dbReference>
<feature type="domain" description="SH3" evidence="12">
    <location>
        <begin position="477"/>
        <end position="537"/>
    </location>
</feature>
<feature type="region of interest" description="Disordered" evidence="11">
    <location>
        <begin position="646"/>
        <end position="667"/>
    </location>
</feature>
<dbReference type="GO" id="GO:0055037">
    <property type="term" value="C:recycling endosome"/>
    <property type="evidence" value="ECO:0007669"/>
    <property type="project" value="TreeGrafter"/>
</dbReference>
<evidence type="ECO:0000256" key="8">
    <source>
        <dbReference type="PROSITE-ProRule" id="PRU00192"/>
    </source>
</evidence>
<reference evidence="14 15" key="1">
    <citation type="journal article" date="2018" name="Sci. Rep.">
        <title>Comparative analysis of the Pocillopora damicornis genome highlights role of immune system in coral evolution.</title>
        <authorList>
            <person name="Cunning R."/>
            <person name="Bay R.A."/>
            <person name="Gillette P."/>
            <person name="Baker A.C."/>
            <person name="Traylor-Knowles N."/>
        </authorList>
    </citation>
    <scope>NUCLEOTIDE SEQUENCE [LARGE SCALE GENOMIC DNA]</scope>
    <source>
        <strain evidence="14">RSMAS</strain>
        <tissue evidence="14">Whole animal</tissue>
    </source>
</reference>
<evidence type="ECO:0000256" key="7">
    <source>
        <dbReference type="ARBA" id="ARBA00023273"/>
    </source>
</evidence>
<evidence type="ECO:0000259" key="12">
    <source>
        <dbReference type="PROSITE" id="PS50002"/>
    </source>
</evidence>
<dbReference type="GO" id="GO:0030833">
    <property type="term" value="P:regulation of actin filament polymerization"/>
    <property type="evidence" value="ECO:0007669"/>
    <property type="project" value="TreeGrafter"/>
</dbReference>
<dbReference type="FunFam" id="2.30.30.40:FF:000033">
    <property type="entry name" value="FCH and double SH3 domains protein 2"/>
    <property type="match status" value="1"/>
</dbReference>
<dbReference type="PANTHER" id="PTHR15735">
    <property type="entry name" value="FCH AND DOUBLE SH3 DOMAINS PROTEIN"/>
    <property type="match status" value="1"/>
</dbReference>
<feature type="region of interest" description="Disordered" evidence="11">
    <location>
        <begin position="765"/>
        <end position="832"/>
    </location>
</feature>
<keyword evidence="4" id="KW-0677">Repeat</keyword>
<feature type="domain" description="SH3" evidence="12">
    <location>
        <begin position="579"/>
        <end position="642"/>
    </location>
</feature>
<dbReference type="SMART" id="SM00326">
    <property type="entry name" value="SH3"/>
    <property type="match status" value="2"/>
</dbReference>
<keyword evidence="2 8" id="KW-0728">SH3 domain</keyword>
<dbReference type="Pfam" id="PF00611">
    <property type="entry name" value="FCH"/>
    <property type="match status" value="1"/>
</dbReference>
<proteinExistence type="predicted"/>
<evidence type="ECO:0000313" key="15">
    <source>
        <dbReference type="Proteomes" id="UP000275408"/>
    </source>
</evidence>
<feature type="coiled-coil region" evidence="10">
    <location>
        <begin position="142"/>
        <end position="211"/>
    </location>
</feature>
<organism evidence="14 15">
    <name type="scientific">Pocillopora damicornis</name>
    <name type="common">Cauliflower coral</name>
    <name type="synonym">Millepora damicornis</name>
    <dbReference type="NCBI Taxonomy" id="46731"/>
    <lineage>
        <taxon>Eukaryota</taxon>
        <taxon>Metazoa</taxon>
        <taxon>Cnidaria</taxon>
        <taxon>Anthozoa</taxon>
        <taxon>Hexacorallia</taxon>
        <taxon>Scleractinia</taxon>
        <taxon>Astrocoeniina</taxon>
        <taxon>Pocilloporidae</taxon>
        <taxon>Pocillopora</taxon>
    </lineage>
</organism>
<feature type="region of interest" description="Disordered" evidence="11">
    <location>
        <begin position="688"/>
        <end position="751"/>
    </location>
</feature>
<dbReference type="GO" id="GO:0051130">
    <property type="term" value="P:positive regulation of cellular component organization"/>
    <property type="evidence" value="ECO:0007669"/>
    <property type="project" value="UniProtKB-ARBA"/>
</dbReference>
<dbReference type="CDD" id="cd11762">
    <property type="entry name" value="SH3_FCHSD_2"/>
    <property type="match status" value="1"/>
</dbReference>
<sequence length="832" mass="92309">MTTQNQSQKKIKILQLLRAIQAEQLSKLQQKYQLEQDLLEDVRTYTKQRSMIERDYAQALQKLNAQFLQKKELTAEDLTGENGNKTPHGVWKCLLDESEKKAKQRLAMSEELQGQMGESMKTLKSNKVQVFKKCQELTQKIHEELFETVRELSKAKKAYEEMEKLAQVAREQAADAEDKLKKKNVKFFQSKQSLEKNLSKSSSRREICERRTAMARNDYILSLATANAHMTRYFCKDLQEIMSTLEGDLFDQMRGFLTTLGQVEVDASRAAITGFETVVSNAKTINRDISLQSFLTKNKVFSEVVQYEFESCKNDKVRQLTLEKNAGLALNKDARKLAMRLAKDQMALKTKVKQLQAVKNGEDATLQSAGEGNQEVEQSPEMLKESIRLIETSKLKTEACLEVLREAGVNVDEWMKSANSLSPNDMDTDFLGSDNSLNSFNDDFGDTFDDDWEDLDDNFTADDSSDEDAQSVSSNCSIPLSCIALYNYEATDSDELSITEGEELEILEKDGDGWCKGRNKTGKVGYFPESYVEVGSTANNSANQITAGSSHTDGHHQLDGSPSSVSSLAQALSASTAKKYACYVRALYDYEAMSDEELSFKEGDIIGVLQKDDNNVDDGFWYGEFQGRKGVFPSLVVEDLPDGFQTTDTNMNVTDSLPTTSSSNTRAGDYVTLPLEYKASTAPSVLSALQPVRKAPPPPTASPQIPRSTTMATGGGRALLPPTDRQRARTENSTSMKKPDTSAFSKSLSQNPSLQSKLYENINQLAPSSSKPPDYVNVTDLPSARRNGPSSSGNSSLSAPKPMARSRRPAPPPKPPPPTAASRSVHRSQSYV</sequence>
<dbReference type="Proteomes" id="UP000275408">
    <property type="component" value="Unassembled WGS sequence"/>
</dbReference>
<keyword evidence="15" id="KW-1185">Reference proteome</keyword>
<comment type="subcellular location">
    <subcellularLocation>
        <location evidence="1">Cell projection</location>
    </subcellularLocation>
</comment>
<dbReference type="InterPro" id="IPR027267">
    <property type="entry name" value="AH/BAR_dom_sf"/>
</dbReference>
<dbReference type="GO" id="GO:0008289">
    <property type="term" value="F:lipid binding"/>
    <property type="evidence" value="ECO:0007669"/>
    <property type="project" value="UniProtKB-KW"/>
</dbReference>
<dbReference type="InterPro" id="IPR031160">
    <property type="entry name" value="F_BAR_dom"/>
</dbReference>
<evidence type="ECO:0000256" key="4">
    <source>
        <dbReference type="ARBA" id="ARBA00022737"/>
    </source>
</evidence>
<dbReference type="InterPro" id="IPR001452">
    <property type="entry name" value="SH3_domain"/>
</dbReference>
<dbReference type="CDD" id="cd11761">
    <property type="entry name" value="SH3_FCHSD_1"/>
    <property type="match status" value="1"/>
</dbReference>
<keyword evidence="6" id="KW-0446">Lipid-binding</keyword>
<dbReference type="GO" id="GO:0042995">
    <property type="term" value="C:cell projection"/>
    <property type="evidence" value="ECO:0007669"/>
    <property type="project" value="UniProtKB-SubCell"/>
</dbReference>
<dbReference type="InterPro" id="IPR035460">
    <property type="entry name" value="FCHSD_SH3_1"/>
</dbReference>
<dbReference type="OMA" id="THRNYPL"/>
<dbReference type="GO" id="GO:0007274">
    <property type="term" value="P:neuromuscular synaptic transmission"/>
    <property type="evidence" value="ECO:0007669"/>
    <property type="project" value="TreeGrafter"/>
</dbReference>
<dbReference type="Pfam" id="PF00018">
    <property type="entry name" value="SH3_1"/>
    <property type="match status" value="1"/>
</dbReference>
<dbReference type="EMBL" id="RCHS01000573">
    <property type="protein sequence ID" value="RMX57889.1"/>
    <property type="molecule type" value="Genomic_DNA"/>
</dbReference>
<evidence type="ECO:0000256" key="2">
    <source>
        <dbReference type="ARBA" id="ARBA00022443"/>
    </source>
</evidence>
<dbReference type="AlphaFoldDB" id="A0A3M6UWB6"/>
<feature type="region of interest" description="Disordered" evidence="11">
    <location>
        <begin position="542"/>
        <end position="563"/>
    </location>
</feature>
<dbReference type="Gene3D" id="1.20.1270.60">
    <property type="entry name" value="Arfaptin homology (AH) domain/BAR domain"/>
    <property type="match status" value="1"/>
</dbReference>
<gene>
    <name evidence="14" type="ORF">pdam_00006702</name>
</gene>
<evidence type="ECO:0000256" key="10">
    <source>
        <dbReference type="SAM" id="Coils"/>
    </source>
</evidence>
<feature type="compositionally biased region" description="Low complexity" evidence="11">
    <location>
        <begin position="782"/>
        <end position="803"/>
    </location>
</feature>
<evidence type="ECO:0000256" key="5">
    <source>
        <dbReference type="ARBA" id="ARBA00023054"/>
    </source>
</evidence>
<dbReference type="STRING" id="46731.A0A3M6UWB6"/>